<organism evidence="1 2">
    <name type="scientific">Leersia perrieri</name>
    <dbReference type="NCBI Taxonomy" id="77586"/>
    <lineage>
        <taxon>Eukaryota</taxon>
        <taxon>Viridiplantae</taxon>
        <taxon>Streptophyta</taxon>
        <taxon>Embryophyta</taxon>
        <taxon>Tracheophyta</taxon>
        <taxon>Spermatophyta</taxon>
        <taxon>Magnoliopsida</taxon>
        <taxon>Liliopsida</taxon>
        <taxon>Poales</taxon>
        <taxon>Poaceae</taxon>
        <taxon>BOP clade</taxon>
        <taxon>Oryzoideae</taxon>
        <taxon>Oryzeae</taxon>
        <taxon>Oryzinae</taxon>
        <taxon>Leersia</taxon>
    </lineage>
</organism>
<dbReference type="EnsemblPlants" id="LPERR09G02260.1">
    <property type="protein sequence ID" value="LPERR09G02260.1"/>
    <property type="gene ID" value="LPERR09G02260"/>
</dbReference>
<dbReference type="Gramene" id="LPERR09G02260.1">
    <property type="protein sequence ID" value="LPERR09G02260.1"/>
    <property type="gene ID" value="LPERR09G02260"/>
</dbReference>
<dbReference type="HOGENOM" id="CLU_1663304_0_0_1"/>
<sequence length="159" mass="17491">MVAYSPWNMSYNSYMSRYAHACACRGLDSAKGLVHMLLYGTRVLTKQGVPETVVVGRWRCEESGGDLPGWRNHRGGGGWPEKGKNDVPTLRVVSGQITLAKPCRGLGELSGEARRLGVALVQRNGGWSYVGASVGRWRERRRTPCARSEDLGKRKEGEG</sequence>
<evidence type="ECO:0000313" key="1">
    <source>
        <dbReference type="EnsemblPlants" id="LPERR09G02260.1"/>
    </source>
</evidence>
<reference evidence="1" key="3">
    <citation type="submission" date="2015-04" db="UniProtKB">
        <authorList>
            <consortium name="EnsemblPlants"/>
        </authorList>
    </citation>
    <scope>IDENTIFICATION</scope>
</reference>
<accession>A0A0D9XBW5</accession>
<evidence type="ECO:0000313" key="2">
    <source>
        <dbReference type="Proteomes" id="UP000032180"/>
    </source>
</evidence>
<dbReference type="AlphaFoldDB" id="A0A0D9XBW5"/>
<reference evidence="1 2" key="1">
    <citation type="submission" date="2012-08" db="EMBL/GenBank/DDBJ databases">
        <title>Oryza genome evolution.</title>
        <authorList>
            <person name="Wing R.A."/>
        </authorList>
    </citation>
    <scope>NUCLEOTIDE SEQUENCE</scope>
</reference>
<dbReference type="Proteomes" id="UP000032180">
    <property type="component" value="Chromosome 9"/>
</dbReference>
<name>A0A0D9XBW5_9ORYZ</name>
<keyword evidence="2" id="KW-1185">Reference proteome</keyword>
<protein>
    <submittedName>
        <fullName evidence="1">Uncharacterized protein</fullName>
    </submittedName>
</protein>
<reference evidence="2" key="2">
    <citation type="submission" date="2013-12" db="EMBL/GenBank/DDBJ databases">
        <authorList>
            <person name="Yu Y."/>
            <person name="Lee S."/>
            <person name="de Baynast K."/>
            <person name="Wissotski M."/>
            <person name="Liu L."/>
            <person name="Talag J."/>
            <person name="Goicoechea J."/>
            <person name="Angelova A."/>
            <person name="Jetty R."/>
            <person name="Kudrna D."/>
            <person name="Golser W."/>
            <person name="Rivera L."/>
            <person name="Zhang J."/>
            <person name="Wing R."/>
        </authorList>
    </citation>
    <scope>NUCLEOTIDE SEQUENCE</scope>
</reference>
<proteinExistence type="predicted"/>